<name>A0A0D0FZ62_9BACI</name>
<organism evidence="1 2">
    <name type="scientific">Caldibacillus thermoamylovorans</name>
    <dbReference type="NCBI Taxonomy" id="35841"/>
    <lineage>
        <taxon>Bacteria</taxon>
        <taxon>Bacillati</taxon>
        <taxon>Bacillota</taxon>
        <taxon>Bacilli</taxon>
        <taxon>Bacillales</taxon>
        <taxon>Bacillaceae</taxon>
        <taxon>Caldibacillus</taxon>
    </lineage>
</organism>
<gene>
    <name evidence="1" type="ORF">B4167_2342</name>
</gene>
<dbReference type="AlphaFoldDB" id="A0A0D0FZ62"/>
<proteinExistence type="predicted"/>
<dbReference type="Proteomes" id="UP000032076">
    <property type="component" value="Unassembled WGS sequence"/>
</dbReference>
<reference evidence="1 2" key="1">
    <citation type="submission" date="2015-01" db="EMBL/GenBank/DDBJ databases">
        <title>Draft Genome Sequences of Four Bacillus thermoamylovorans Strains, Isolated From Food Products.</title>
        <authorList>
            <person name="Krawcyk A.O."/>
            <person name="Berendsen E.M."/>
            <person name="Eijlander R.T."/>
            <person name="de Jong A."/>
            <person name="Wells-Bennik M."/>
            <person name="Kuipers O.P."/>
        </authorList>
    </citation>
    <scope>NUCLEOTIDE SEQUENCE [LARGE SCALE GENOMIC DNA]</scope>
    <source>
        <strain evidence="1 2">B4167</strain>
    </source>
</reference>
<accession>A0A0D0FZ62</accession>
<protein>
    <submittedName>
        <fullName evidence="1">Uncharacterized protein</fullName>
    </submittedName>
</protein>
<sequence>MLSSFFQKIISPIKEDFEAKKVLFTEDHEFFDFYYLLQTKTKKFSLPIY</sequence>
<evidence type="ECO:0000313" key="2">
    <source>
        <dbReference type="Proteomes" id="UP000032076"/>
    </source>
</evidence>
<dbReference type="EMBL" id="JXLU01000056">
    <property type="protein sequence ID" value="KIO73201.1"/>
    <property type="molecule type" value="Genomic_DNA"/>
</dbReference>
<comment type="caution">
    <text evidence="1">The sequence shown here is derived from an EMBL/GenBank/DDBJ whole genome shotgun (WGS) entry which is preliminary data.</text>
</comment>
<evidence type="ECO:0000313" key="1">
    <source>
        <dbReference type="EMBL" id="KIO73201.1"/>
    </source>
</evidence>